<organism evidence="9">
    <name type="scientific">Chlorella variabilis</name>
    <name type="common">Green alga</name>
    <dbReference type="NCBI Taxonomy" id="554065"/>
    <lineage>
        <taxon>Eukaryota</taxon>
        <taxon>Viridiplantae</taxon>
        <taxon>Chlorophyta</taxon>
        <taxon>core chlorophytes</taxon>
        <taxon>Trebouxiophyceae</taxon>
        <taxon>Chlorellales</taxon>
        <taxon>Chlorellaceae</taxon>
        <taxon>Chlorella clade</taxon>
        <taxon>Chlorella</taxon>
    </lineage>
</organism>
<proteinExistence type="inferred from homology"/>
<dbReference type="eggNOG" id="KOG3818">
    <property type="taxonomic scope" value="Eukaryota"/>
</dbReference>
<dbReference type="GO" id="GO:0042276">
    <property type="term" value="P:error-prone translesion synthesis"/>
    <property type="evidence" value="ECO:0007669"/>
    <property type="project" value="TreeGrafter"/>
</dbReference>
<evidence type="ECO:0000256" key="3">
    <source>
        <dbReference type="ARBA" id="ARBA00022705"/>
    </source>
</evidence>
<protein>
    <recommendedName>
        <fullName evidence="6">DNA polymerase epsilon subunit</fullName>
    </recommendedName>
    <alternativeName>
        <fullName evidence="6">DNA polymerase II subunit 2</fullName>
    </alternativeName>
</protein>
<dbReference type="GeneID" id="17350676"/>
<dbReference type="RefSeq" id="XP_005843364.1">
    <property type="nucleotide sequence ID" value="XM_005843302.1"/>
</dbReference>
<dbReference type="PANTHER" id="PTHR12708:SF0">
    <property type="entry name" value="DNA POLYMERASE EPSILON SUBUNIT 2"/>
    <property type="match status" value="1"/>
</dbReference>
<name>E1ZS87_CHLVA</name>
<dbReference type="GO" id="GO:0006261">
    <property type="term" value="P:DNA-templated DNA replication"/>
    <property type="evidence" value="ECO:0007669"/>
    <property type="project" value="InterPro"/>
</dbReference>
<dbReference type="EMBL" id="GL433866">
    <property type="protein sequence ID" value="EFN51262.1"/>
    <property type="molecule type" value="Genomic_DNA"/>
</dbReference>
<dbReference type="InterPro" id="IPR007185">
    <property type="entry name" value="DNA_pol_a/d/e_bsu"/>
</dbReference>
<evidence type="ECO:0000313" key="8">
    <source>
        <dbReference type="EMBL" id="EFN51262.1"/>
    </source>
</evidence>
<keyword evidence="3 6" id="KW-0235">DNA replication</keyword>
<evidence type="ECO:0000256" key="4">
    <source>
        <dbReference type="ARBA" id="ARBA00023125"/>
    </source>
</evidence>
<keyword evidence="4 6" id="KW-0238">DNA-binding</keyword>
<dbReference type="OrthoDB" id="10254730at2759"/>
<dbReference type="GO" id="GO:0003677">
    <property type="term" value="F:DNA binding"/>
    <property type="evidence" value="ECO:0007669"/>
    <property type="project" value="UniProtKB-UniRule"/>
</dbReference>
<dbReference type="GO" id="GO:0008622">
    <property type="term" value="C:epsilon DNA polymerase complex"/>
    <property type="evidence" value="ECO:0007669"/>
    <property type="project" value="UniProtKB-UniRule"/>
</dbReference>
<keyword evidence="5 6" id="KW-0539">Nucleus</keyword>
<dbReference type="Proteomes" id="UP000008141">
    <property type="component" value="Unassembled WGS sequence"/>
</dbReference>
<dbReference type="Pfam" id="PF04042">
    <property type="entry name" value="DNA_pol_E_B"/>
    <property type="match status" value="1"/>
</dbReference>
<evidence type="ECO:0000256" key="5">
    <source>
        <dbReference type="ARBA" id="ARBA00023242"/>
    </source>
</evidence>
<sequence>MDEQLRATKRWLQTQFKTSGVTLDPKSLEKLVQAVQDVPDPQEFVHSLIDEIETGELAGAITDERRVTPALLEQVLSALEGRSQAPDAVQVVDAFRVPHVVYDPVRKLFHRSASKVQLYVNRFHLVHQRLKRNKLFRAAKFAGLGGGGGQSDCELTELKAMLGVVGEQRCVMGFLTQPEEGRYAIEDLSARLPVDLTEAEQTLGMFTQNCIVVAEGELQADGVFKVAALGMPPPERRAESLQALQGLDFFGGQVPDERQLLSWEARHADDRIVLLSDVWLDRPEVLDNLHTVLAGFSQLEQPPSLFVLMGAFQSYAANAANTHYARLREHFAALGRAINQYPAIRAASKFALVPGPGDLGPGGSLPRPGLPVAVAAPLLEAVPNAVLASNPCRIRHGGGEVVVFRDNLQQRMRGLAILPPPAGDEAPLFEHVCATVLQQSHLCPVPLEYQPIYWEYDHALYVYPMPDALVLADSAAAGAFEFDSCSCLNPGSLACGTFAAYSPVTREAEVCDVQLAAREEDEMEVEAELVEVEEVEEGA</sequence>
<accession>E1ZS87</accession>
<evidence type="ECO:0000259" key="7">
    <source>
        <dbReference type="Pfam" id="PF04042"/>
    </source>
</evidence>
<comment type="similarity">
    <text evidence="2 6">Belongs to the DNA polymerase epsilon subunit B family.</text>
</comment>
<evidence type="ECO:0000256" key="1">
    <source>
        <dbReference type="ARBA" id="ARBA00004123"/>
    </source>
</evidence>
<dbReference type="PIRSF" id="PIRSF000799">
    <property type="entry name" value="DNA_pol_eps_2"/>
    <property type="match status" value="1"/>
</dbReference>
<comment type="function">
    <text evidence="6">Participates in DNA repair and in chromosomal DNA replication.</text>
</comment>
<feature type="domain" description="DNA polymerase alpha/delta/epsilon subunit B" evidence="7">
    <location>
        <begin position="272"/>
        <end position="474"/>
    </location>
</feature>
<evidence type="ECO:0000313" key="9">
    <source>
        <dbReference type="Proteomes" id="UP000008141"/>
    </source>
</evidence>
<keyword evidence="9" id="KW-1185">Reference proteome</keyword>
<dbReference type="STRING" id="554065.E1ZS87"/>
<dbReference type="InterPro" id="IPR016266">
    <property type="entry name" value="POLE2"/>
</dbReference>
<dbReference type="PANTHER" id="PTHR12708">
    <property type="entry name" value="DNA POLYMERASE EPSILON SUBUNIT B"/>
    <property type="match status" value="1"/>
</dbReference>
<gene>
    <name evidence="8" type="ORF">CHLNCDRAFT_141171</name>
</gene>
<evidence type="ECO:0000256" key="2">
    <source>
        <dbReference type="ARBA" id="ARBA00009560"/>
    </source>
</evidence>
<dbReference type="KEGG" id="cvr:CHLNCDRAFT_141171"/>
<dbReference type="InParanoid" id="E1ZS87"/>
<comment type="subcellular location">
    <subcellularLocation>
        <location evidence="1 6">Nucleus</location>
    </subcellularLocation>
</comment>
<reference evidence="8 9" key="1">
    <citation type="journal article" date="2010" name="Plant Cell">
        <title>The Chlorella variabilis NC64A genome reveals adaptation to photosymbiosis, coevolution with viruses, and cryptic sex.</title>
        <authorList>
            <person name="Blanc G."/>
            <person name="Duncan G."/>
            <person name="Agarkova I."/>
            <person name="Borodovsky M."/>
            <person name="Gurnon J."/>
            <person name="Kuo A."/>
            <person name="Lindquist E."/>
            <person name="Lucas S."/>
            <person name="Pangilinan J."/>
            <person name="Polle J."/>
            <person name="Salamov A."/>
            <person name="Terry A."/>
            <person name="Yamada T."/>
            <person name="Dunigan D.D."/>
            <person name="Grigoriev I.V."/>
            <person name="Claverie J.M."/>
            <person name="Van Etten J.L."/>
        </authorList>
    </citation>
    <scope>NUCLEOTIDE SEQUENCE [LARGE SCALE GENOMIC DNA]</scope>
    <source>
        <strain evidence="8 9">NC64A</strain>
    </source>
</reference>
<evidence type="ECO:0000256" key="6">
    <source>
        <dbReference type="PIRNR" id="PIRNR000799"/>
    </source>
</evidence>
<dbReference type="AlphaFoldDB" id="E1ZS87"/>
<dbReference type="FunCoup" id="E1ZS87">
    <property type="interactions" value="1274"/>
</dbReference>
<dbReference type="OMA" id="YCIGHVI"/>